<dbReference type="Proteomes" id="UP000037510">
    <property type="component" value="Unassembled WGS sequence"/>
</dbReference>
<dbReference type="InterPro" id="IPR057251">
    <property type="entry name" value="FP_C"/>
</dbReference>
<feature type="compositionally biased region" description="Basic and acidic residues" evidence="2">
    <location>
        <begin position="18"/>
        <end position="27"/>
    </location>
</feature>
<keyword evidence="1" id="KW-0175">Coiled coil</keyword>
<reference evidence="4 5" key="1">
    <citation type="journal article" date="2015" name="Genome Biol. Evol.">
        <title>The genome of winter moth (Operophtera brumata) provides a genomic perspective on sexual dimorphism and phenology.</title>
        <authorList>
            <person name="Derks M.F."/>
            <person name="Smit S."/>
            <person name="Salis L."/>
            <person name="Schijlen E."/>
            <person name="Bossers A."/>
            <person name="Mateman C."/>
            <person name="Pijl A.S."/>
            <person name="de Ridder D."/>
            <person name="Groenen M.A."/>
            <person name="Visser M.E."/>
            <person name="Megens H.J."/>
        </authorList>
    </citation>
    <scope>NUCLEOTIDE SEQUENCE [LARGE SCALE GENOMIC DNA]</scope>
    <source>
        <strain evidence="4">WM2013NL</strain>
        <tissue evidence="4">Head and thorax</tissue>
    </source>
</reference>
<accession>A0A0L7KTU7</accession>
<evidence type="ECO:0000256" key="2">
    <source>
        <dbReference type="SAM" id="MobiDB-lite"/>
    </source>
</evidence>
<organism evidence="4 5">
    <name type="scientific">Operophtera brumata</name>
    <name type="common">Winter moth</name>
    <name type="synonym">Phalaena brumata</name>
    <dbReference type="NCBI Taxonomy" id="104452"/>
    <lineage>
        <taxon>Eukaryota</taxon>
        <taxon>Metazoa</taxon>
        <taxon>Ecdysozoa</taxon>
        <taxon>Arthropoda</taxon>
        <taxon>Hexapoda</taxon>
        <taxon>Insecta</taxon>
        <taxon>Pterygota</taxon>
        <taxon>Neoptera</taxon>
        <taxon>Endopterygota</taxon>
        <taxon>Lepidoptera</taxon>
        <taxon>Glossata</taxon>
        <taxon>Ditrysia</taxon>
        <taxon>Geometroidea</taxon>
        <taxon>Geometridae</taxon>
        <taxon>Larentiinae</taxon>
        <taxon>Operophtera</taxon>
    </lineage>
</organism>
<keyword evidence="5" id="KW-1185">Reference proteome</keyword>
<dbReference type="EMBL" id="JTDY01005854">
    <property type="protein sequence ID" value="KOB66545.1"/>
    <property type="molecule type" value="Genomic_DNA"/>
</dbReference>
<dbReference type="Gene3D" id="3.30.70.1820">
    <property type="entry name" value="L1 transposable element, RRM domain"/>
    <property type="match status" value="1"/>
</dbReference>
<dbReference type="InterPro" id="IPR004244">
    <property type="entry name" value="Transposase_22"/>
</dbReference>
<proteinExistence type="predicted"/>
<evidence type="ECO:0000313" key="5">
    <source>
        <dbReference type="Proteomes" id="UP000037510"/>
    </source>
</evidence>
<dbReference type="PANTHER" id="PTHR11505">
    <property type="entry name" value="L1 TRANSPOSABLE ELEMENT-RELATED"/>
    <property type="match status" value="1"/>
</dbReference>
<gene>
    <name evidence="4" type="ORF">OBRU01_21087</name>
</gene>
<dbReference type="AlphaFoldDB" id="A0A0L7KTU7"/>
<feature type="domain" description="FP protein C-terminal" evidence="3">
    <location>
        <begin position="244"/>
        <end position="294"/>
    </location>
</feature>
<feature type="region of interest" description="Disordered" evidence="2">
    <location>
        <begin position="10"/>
        <end position="37"/>
    </location>
</feature>
<evidence type="ECO:0000256" key="1">
    <source>
        <dbReference type="SAM" id="Coils"/>
    </source>
</evidence>
<evidence type="ECO:0000259" key="3">
    <source>
        <dbReference type="Pfam" id="PF25298"/>
    </source>
</evidence>
<feature type="coiled-coil region" evidence="1">
    <location>
        <begin position="94"/>
        <end position="135"/>
    </location>
</feature>
<sequence>MNRYLASTLSYNEVQKGGPHEHPHWATEPKQSTRQSSISESAVDELKIYFETKLKEATATILSQVREQLTLENKSIHKEFEDVKASISYTNSQFEDLSRLVSEKTKIIENLKSENEELRTQVSIINVQLNNIEQHSRACNIEIQCVPESKTENLLTTVKQLGRVVSRDISDSEIIDFHRVPKLNQQTSRPRAIVVKLASPRIRDEILVAVKKFNRTPITEKLHSEHLGVAGSKQPVYVAEHLSPMNKKLHAAARVAVKEKQYQFLWVRNGKIFVRKNISSKAQLICSEDALKDL</sequence>
<comment type="caution">
    <text evidence="4">The sequence shown here is derived from an EMBL/GenBank/DDBJ whole genome shotgun (WGS) entry which is preliminary data.</text>
</comment>
<dbReference type="Pfam" id="PF25298">
    <property type="entry name" value="Baculo_FP_2nd"/>
    <property type="match status" value="1"/>
</dbReference>
<evidence type="ECO:0000313" key="4">
    <source>
        <dbReference type="EMBL" id="KOB66545.1"/>
    </source>
</evidence>
<protein>
    <submittedName>
        <fullName evidence="4">Zinc finger DNA binding protein</fullName>
    </submittedName>
</protein>
<name>A0A0L7KTU7_OPEBR</name>